<keyword evidence="5" id="KW-1185">Reference proteome</keyword>
<feature type="transmembrane region" description="Helical" evidence="1">
    <location>
        <begin position="341"/>
        <end position="363"/>
    </location>
</feature>
<dbReference type="GO" id="GO:0009103">
    <property type="term" value="P:lipopolysaccharide biosynthetic process"/>
    <property type="evidence" value="ECO:0007669"/>
    <property type="project" value="TreeGrafter"/>
</dbReference>
<evidence type="ECO:0000259" key="2">
    <source>
        <dbReference type="Pfam" id="PF01757"/>
    </source>
</evidence>
<dbReference type="Proteomes" id="UP000198398">
    <property type="component" value="Chromosome"/>
</dbReference>
<evidence type="ECO:0000313" key="4">
    <source>
        <dbReference type="EMBL" id="ASK67080.1"/>
    </source>
</evidence>
<proteinExistence type="predicted"/>
<organism evidence="4 5">
    <name type="scientific">Brachybacterium avium</name>
    <dbReference type="NCBI Taxonomy" id="2017485"/>
    <lineage>
        <taxon>Bacteria</taxon>
        <taxon>Bacillati</taxon>
        <taxon>Actinomycetota</taxon>
        <taxon>Actinomycetes</taxon>
        <taxon>Micrococcales</taxon>
        <taxon>Dermabacteraceae</taxon>
        <taxon>Brachybacterium</taxon>
    </lineage>
</organism>
<dbReference type="Pfam" id="PF01757">
    <property type="entry name" value="Acyl_transf_3"/>
    <property type="match status" value="1"/>
</dbReference>
<evidence type="ECO:0000313" key="5">
    <source>
        <dbReference type="Proteomes" id="UP000198398"/>
    </source>
</evidence>
<protein>
    <submittedName>
        <fullName evidence="4">Acyltransferase</fullName>
    </submittedName>
</protein>
<dbReference type="InterPro" id="IPR002656">
    <property type="entry name" value="Acyl_transf_3_dom"/>
</dbReference>
<keyword evidence="4" id="KW-0012">Acyltransferase</keyword>
<dbReference type="Pfam" id="PF19040">
    <property type="entry name" value="SGNH"/>
    <property type="match status" value="1"/>
</dbReference>
<keyword evidence="1" id="KW-0812">Transmembrane</keyword>
<feature type="transmembrane region" description="Helical" evidence="1">
    <location>
        <begin position="151"/>
        <end position="170"/>
    </location>
</feature>
<gene>
    <name evidence="4" type="ORF">CFK39_06380</name>
</gene>
<feature type="transmembrane region" description="Helical" evidence="1">
    <location>
        <begin position="264"/>
        <end position="283"/>
    </location>
</feature>
<reference evidence="5" key="1">
    <citation type="submission" date="2017-07" db="EMBL/GenBank/DDBJ databases">
        <title>Brachybacterium sp. VR2415.</title>
        <authorList>
            <person name="Tak E.J."/>
            <person name="Bae J.-W."/>
        </authorList>
    </citation>
    <scope>NUCLEOTIDE SEQUENCE [LARGE SCALE GENOMIC DNA]</scope>
    <source>
        <strain evidence="5">VR2415</strain>
    </source>
</reference>
<feature type="transmembrane region" description="Helical" evidence="1">
    <location>
        <begin position="209"/>
        <end position="228"/>
    </location>
</feature>
<evidence type="ECO:0000256" key="1">
    <source>
        <dbReference type="SAM" id="Phobius"/>
    </source>
</evidence>
<feature type="domain" description="Acyltransferase 3" evidence="2">
    <location>
        <begin position="3"/>
        <end position="322"/>
    </location>
</feature>
<name>A0A220UGF2_9MICO</name>
<dbReference type="GO" id="GO:0016020">
    <property type="term" value="C:membrane"/>
    <property type="evidence" value="ECO:0007669"/>
    <property type="project" value="TreeGrafter"/>
</dbReference>
<feature type="transmembrane region" description="Helical" evidence="1">
    <location>
        <begin position="128"/>
        <end position="144"/>
    </location>
</feature>
<feature type="transmembrane region" description="Helical" evidence="1">
    <location>
        <begin position="57"/>
        <end position="77"/>
    </location>
</feature>
<dbReference type="GO" id="GO:0016747">
    <property type="term" value="F:acyltransferase activity, transferring groups other than amino-acyl groups"/>
    <property type="evidence" value="ECO:0007669"/>
    <property type="project" value="InterPro"/>
</dbReference>
<feature type="transmembrane region" description="Helical" evidence="1">
    <location>
        <begin position="303"/>
        <end position="321"/>
    </location>
</feature>
<dbReference type="KEGG" id="brv:CFK39_06380"/>
<dbReference type="EMBL" id="CP022316">
    <property type="protein sequence ID" value="ASK67080.1"/>
    <property type="molecule type" value="Genomic_DNA"/>
</dbReference>
<sequence length="651" mass="70579">MLVVLFHSGVQALSGGYVGVDVFFVISGFLITTHLLETLERDGRISFASFYAKRARRILPAALLVAVLTLVAAWIWMSPLLMRSVVDGAIATALYVPNYFFALQDTDYLAETTPSVFQHFWSLGIEEQFYLFWPALLAVGFWLRRRRERRVMVLIAVVTASSFLACVLLMDISQPWAFFSLPTRAWELGAGGLVAFLLRSGARWLRAPLTGLLAWAGLAGLAAVALTFDGNTVFPGWSAALPVLAAAALIIGGAAPGPLNATRLLAVAPLQFLGAISYSLYLVHWPLQVIPQAATFSDAPLPLEQSLALGAVAVPLAWLLYRCVERPVIGWRMLRQRRQGLTGLVAAGASLVVVLASGGVAAVSAQQPLSSDRTAAPATATPDPAGTSFVPANIAPSLDAVAEDNAAVYDTGCHNSTHDADPAGCRVGDDPEAPLVFLVGDSHAASWFPALEELAEEGRIRLDSNSKSSCLPLETDQQYLAKEYTSCEQWRDGVLERIDEEQPDLVLLAMYDSPGRLQDEPGTSTPAQWREGLAATLAQIDGPRVAVMKDVPTQHLNPDECLSTHLEEAQACAVPREEAFEEDLVEAEDQAIEEAGDEVERVDLTRFFCNAQTCPIVIGNTVVFRDTHHLTTTFSRQMAEPMWEEIEPLTV</sequence>
<dbReference type="InterPro" id="IPR050879">
    <property type="entry name" value="Acyltransferase_3"/>
</dbReference>
<feature type="transmembrane region" description="Helical" evidence="1">
    <location>
        <begin position="234"/>
        <end position="252"/>
    </location>
</feature>
<feature type="domain" description="SGNH" evidence="3">
    <location>
        <begin position="413"/>
        <end position="641"/>
    </location>
</feature>
<dbReference type="PANTHER" id="PTHR23028">
    <property type="entry name" value="ACETYLTRANSFERASE"/>
    <property type="match status" value="1"/>
</dbReference>
<dbReference type="InterPro" id="IPR043968">
    <property type="entry name" value="SGNH"/>
</dbReference>
<accession>A0A220UGF2</accession>
<dbReference type="AlphaFoldDB" id="A0A220UGF2"/>
<evidence type="ECO:0000259" key="3">
    <source>
        <dbReference type="Pfam" id="PF19040"/>
    </source>
</evidence>
<feature type="transmembrane region" description="Helical" evidence="1">
    <location>
        <begin position="176"/>
        <end position="197"/>
    </location>
</feature>
<feature type="transmembrane region" description="Helical" evidence="1">
    <location>
        <begin position="12"/>
        <end position="36"/>
    </location>
</feature>
<keyword evidence="1" id="KW-1133">Transmembrane helix</keyword>
<keyword evidence="4" id="KW-0808">Transferase</keyword>
<dbReference type="PANTHER" id="PTHR23028:SF53">
    <property type="entry name" value="ACYL_TRANSF_3 DOMAIN-CONTAINING PROTEIN"/>
    <property type="match status" value="1"/>
</dbReference>
<dbReference type="OrthoDB" id="3404679at2"/>
<keyword evidence="1" id="KW-0472">Membrane</keyword>